<dbReference type="Proteomes" id="UP000249364">
    <property type="component" value="Unassembled WGS sequence"/>
</dbReference>
<accession>A0A2W7R9I5</accession>
<dbReference type="AlphaFoldDB" id="A0A2W7R9I5"/>
<dbReference type="NCBIfam" id="NF009435">
    <property type="entry name" value="PRK12794.1"/>
    <property type="match status" value="1"/>
</dbReference>
<gene>
    <name evidence="1" type="ORF">LY56_00510</name>
</gene>
<keyword evidence="1" id="KW-0966">Cell projection</keyword>
<dbReference type="STRING" id="121821.GCA_001870675_02713"/>
<sequence>MNAQSLASAAYGQANTAQKTPRAAEYDVIARITSRLRTAVETSPRNFAMLAEAMHENSRLWTEFAIDLAGTGNGLPQTLRVQLLQIAQFTLRHTDKVLSGQEDPAVLVDINLAILRGLSGKGDAP</sequence>
<keyword evidence="1" id="KW-0282">Flagellum</keyword>
<comment type="caution">
    <text evidence="1">The sequence shown here is derived from an EMBL/GenBank/DDBJ whole genome shotgun (WGS) entry which is preliminary data.</text>
</comment>
<evidence type="ECO:0000313" key="1">
    <source>
        <dbReference type="EMBL" id="PZX47215.1"/>
    </source>
</evidence>
<dbReference type="Pfam" id="PF07309">
    <property type="entry name" value="FlaF"/>
    <property type="match status" value="1"/>
</dbReference>
<name>A0A2W7R9I5_9RHOB</name>
<protein>
    <submittedName>
        <fullName evidence="1">Flagellar protein FlaF</fullName>
    </submittedName>
</protein>
<dbReference type="EMBL" id="QKZQ01000002">
    <property type="protein sequence ID" value="PZX47215.1"/>
    <property type="molecule type" value="Genomic_DNA"/>
</dbReference>
<reference evidence="1 2" key="1">
    <citation type="submission" date="2018-06" db="EMBL/GenBank/DDBJ databases">
        <title>Genomic Encyclopedia of Archaeal and Bacterial Type Strains, Phase II (KMG-II): from individual species to whole genera.</title>
        <authorList>
            <person name="Goeker M."/>
        </authorList>
    </citation>
    <scope>NUCLEOTIDE SEQUENCE [LARGE SCALE GENOMIC DNA]</scope>
    <source>
        <strain evidence="1 2">DSM 13087</strain>
    </source>
</reference>
<organism evidence="1 2">
    <name type="scientific">Roseinatronobacter thiooxidans</name>
    <dbReference type="NCBI Taxonomy" id="121821"/>
    <lineage>
        <taxon>Bacteria</taxon>
        <taxon>Pseudomonadati</taxon>
        <taxon>Pseudomonadota</taxon>
        <taxon>Alphaproteobacteria</taxon>
        <taxon>Rhodobacterales</taxon>
        <taxon>Paracoccaceae</taxon>
        <taxon>Roseinatronobacter</taxon>
    </lineage>
</organism>
<proteinExistence type="predicted"/>
<dbReference type="OrthoDB" id="9808944at2"/>
<dbReference type="GO" id="GO:0044781">
    <property type="term" value="P:bacterial-type flagellum organization"/>
    <property type="evidence" value="ECO:0007669"/>
    <property type="project" value="InterPro"/>
</dbReference>
<dbReference type="RefSeq" id="WP_071470484.1">
    <property type="nucleotide sequence ID" value="NZ_MEHT01000044.1"/>
</dbReference>
<dbReference type="InterPro" id="IPR010845">
    <property type="entry name" value="FlaF"/>
</dbReference>
<keyword evidence="1" id="KW-0969">Cilium</keyword>
<evidence type="ECO:0000313" key="2">
    <source>
        <dbReference type="Proteomes" id="UP000249364"/>
    </source>
</evidence>
<keyword evidence="2" id="KW-1185">Reference proteome</keyword>